<evidence type="ECO:0000313" key="1">
    <source>
        <dbReference type="EMBL" id="MQM32422.1"/>
    </source>
</evidence>
<comment type="caution">
    <text evidence="1">The sequence shown here is derived from an EMBL/GenBank/DDBJ whole genome shotgun (WGS) entry which is preliminary data.</text>
</comment>
<protein>
    <submittedName>
        <fullName evidence="1">Uncharacterized protein</fullName>
    </submittedName>
</protein>
<proteinExistence type="predicted"/>
<organism evidence="1 2">
    <name type="scientific">Candidatus Accumulibacter phosphatis</name>
    <dbReference type="NCBI Taxonomy" id="327160"/>
    <lineage>
        <taxon>Bacteria</taxon>
        <taxon>Pseudomonadati</taxon>
        <taxon>Pseudomonadota</taxon>
        <taxon>Betaproteobacteria</taxon>
        <taxon>Candidatus Accumulibacter</taxon>
    </lineage>
</organism>
<dbReference type="Proteomes" id="UP000342300">
    <property type="component" value="Unassembled WGS sequence"/>
</dbReference>
<evidence type="ECO:0000313" key="2">
    <source>
        <dbReference type="Proteomes" id="UP000342300"/>
    </source>
</evidence>
<accession>A0A6A7RZQ2</accession>
<sequence length="60" mass="6085">MRTLAGAQVEHAVAGCETQAAAMNSGHCGGRLGIETVAARLGKAEAAIATAKLEFGGRFR</sequence>
<gene>
    <name evidence="1" type="ORF">CRU78_18800</name>
</gene>
<name>A0A6A7RZQ2_9PROT</name>
<dbReference type="AlphaFoldDB" id="A0A6A7RZQ2"/>
<dbReference type="EMBL" id="PDHS01000523">
    <property type="protein sequence ID" value="MQM32422.1"/>
    <property type="molecule type" value="Genomic_DNA"/>
</dbReference>
<reference evidence="1 2" key="1">
    <citation type="submission" date="2017-09" db="EMBL/GenBank/DDBJ databases">
        <title>Metagenomic Analysis Reveals Denitrifying Candidatus Accumulibacter and Flanking Population as a Source of N2O.</title>
        <authorList>
            <person name="Gao H."/>
            <person name="Mao Y."/>
            <person name="Zhao X."/>
            <person name="Liu W.-T."/>
            <person name="Zhang T."/>
            <person name="Wells G."/>
        </authorList>
    </citation>
    <scope>NUCLEOTIDE SEQUENCE [LARGE SCALE GENOMIC DNA]</scope>
    <source>
        <strain evidence="1">CANDO_2_IC</strain>
    </source>
</reference>